<dbReference type="RefSeq" id="WP_188403116.1">
    <property type="nucleotide sequence ID" value="NZ_BMCE01000002.1"/>
</dbReference>
<comment type="caution">
    <text evidence="2">The sequence shown here is derived from an EMBL/GenBank/DDBJ whole genome shotgun (WGS) entry which is preliminary data.</text>
</comment>
<evidence type="ECO:0000256" key="1">
    <source>
        <dbReference type="SAM" id="MobiDB-lite"/>
    </source>
</evidence>
<feature type="compositionally biased region" description="Basic and acidic residues" evidence="1">
    <location>
        <begin position="1"/>
        <end position="30"/>
    </location>
</feature>
<name>A0ABS2ZC45_9BACL</name>
<evidence type="ECO:0000313" key="3">
    <source>
        <dbReference type="Proteomes" id="UP001319060"/>
    </source>
</evidence>
<dbReference type="EMBL" id="JAFHKS010000042">
    <property type="protein sequence ID" value="MBN3545262.1"/>
    <property type="molecule type" value="Genomic_DNA"/>
</dbReference>
<gene>
    <name evidence="2" type="ORF">JYA64_08150</name>
</gene>
<keyword evidence="3" id="KW-1185">Reference proteome</keyword>
<accession>A0ABS2ZC45</accession>
<evidence type="ECO:0000313" key="2">
    <source>
        <dbReference type="EMBL" id="MBN3545262.1"/>
    </source>
</evidence>
<dbReference type="Proteomes" id="UP001319060">
    <property type="component" value="Unassembled WGS sequence"/>
</dbReference>
<feature type="region of interest" description="Disordered" evidence="1">
    <location>
        <begin position="1"/>
        <end position="31"/>
    </location>
</feature>
<organism evidence="2 3">
    <name type="scientific">Fictibacillus barbaricus</name>
    <dbReference type="NCBI Taxonomy" id="182136"/>
    <lineage>
        <taxon>Bacteria</taxon>
        <taxon>Bacillati</taxon>
        <taxon>Bacillota</taxon>
        <taxon>Bacilli</taxon>
        <taxon>Bacillales</taxon>
        <taxon>Fictibacillaceae</taxon>
        <taxon>Fictibacillus</taxon>
    </lineage>
</organism>
<proteinExistence type="predicted"/>
<evidence type="ECO:0008006" key="4">
    <source>
        <dbReference type="Google" id="ProtNLM"/>
    </source>
</evidence>
<reference evidence="2 3" key="1">
    <citation type="submission" date="2021-01" db="EMBL/GenBank/DDBJ databases">
        <title>Genome Sequencing of Type Strains.</title>
        <authorList>
            <person name="Lemaire J.F."/>
            <person name="Inderbitzin P."/>
            <person name="Collins S.B."/>
            <person name="Wespe N."/>
            <person name="Knight-Connoni V."/>
        </authorList>
    </citation>
    <scope>NUCLEOTIDE SEQUENCE [LARGE SCALE GENOMIC DNA]</scope>
    <source>
        <strain evidence="2 3">DSM 14730</strain>
    </source>
</reference>
<sequence length="49" mass="5713">MNKENKREKKVTPSLENEVRGESVDKHQIQEDANIYLDEGEISQQNNNL</sequence>
<protein>
    <recommendedName>
        <fullName evidence="4">DUF4025 domain-containing protein</fullName>
    </recommendedName>
</protein>